<dbReference type="EMBL" id="DUZY01000008">
    <property type="protein sequence ID" value="DAD46796.1"/>
    <property type="molecule type" value="Genomic_DNA"/>
</dbReference>
<name>A0A822ZV98_NELNU</name>
<dbReference type="Proteomes" id="UP000607653">
    <property type="component" value="Unassembled WGS sequence"/>
</dbReference>
<proteinExistence type="predicted"/>
<reference evidence="1 2" key="1">
    <citation type="journal article" date="2020" name="Mol. Biol. Evol.">
        <title>Distinct Expression and Methylation Patterns for Genes with Different Fates following a Single Whole-Genome Duplication in Flowering Plants.</title>
        <authorList>
            <person name="Shi T."/>
            <person name="Rahmani R.S."/>
            <person name="Gugger P.F."/>
            <person name="Wang M."/>
            <person name="Li H."/>
            <person name="Zhang Y."/>
            <person name="Li Z."/>
            <person name="Wang Q."/>
            <person name="Van de Peer Y."/>
            <person name="Marchal K."/>
            <person name="Chen J."/>
        </authorList>
    </citation>
    <scope>NUCLEOTIDE SEQUENCE [LARGE SCALE GENOMIC DNA]</scope>
    <source>
        <tissue evidence="1">Leaf</tissue>
    </source>
</reference>
<dbReference type="AlphaFoldDB" id="A0A822ZV98"/>
<gene>
    <name evidence="1" type="ORF">HUJ06_016733</name>
</gene>
<sequence length="31" mass="3665">MEISSGCLEKARFQRSLDRAHPQVKFQQWST</sequence>
<keyword evidence="2" id="KW-1185">Reference proteome</keyword>
<protein>
    <submittedName>
        <fullName evidence="1">Uncharacterized protein</fullName>
    </submittedName>
</protein>
<accession>A0A822ZV98</accession>
<comment type="caution">
    <text evidence="1">The sequence shown here is derived from an EMBL/GenBank/DDBJ whole genome shotgun (WGS) entry which is preliminary data.</text>
</comment>
<evidence type="ECO:0000313" key="2">
    <source>
        <dbReference type="Proteomes" id="UP000607653"/>
    </source>
</evidence>
<organism evidence="1 2">
    <name type="scientific">Nelumbo nucifera</name>
    <name type="common">Sacred lotus</name>
    <dbReference type="NCBI Taxonomy" id="4432"/>
    <lineage>
        <taxon>Eukaryota</taxon>
        <taxon>Viridiplantae</taxon>
        <taxon>Streptophyta</taxon>
        <taxon>Embryophyta</taxon>
        <taxon>Tracheophyta</taxon>
        <taxon>Spermatophyta</taxon>
        <taxon>Magnoliopsida</taxon>
        <taxon>Proteales</taxon>
        <taxon>Nelumbonaceae</taxon>
        <taxon>Nelumbo</taxon>
    </lineage>
</organism>
<evidence type="ECO:0000313" key="1">
    <source>
        <dbReference type="EMBL" id="DAD46796.1"/>
    </source>
</evidence>